<proteinExistence type="predicted"/>
<reference evidence="4 5" key="1">
    <citation type="journal article" date="2014" name="Int. J. Syst. Evol. Microbiol.">
        <title>Phaeodactylibacter xiamenensis gen. nov., sp. nov., a member of the family Saprospiraceae isolated from the marine alga Phaeodactylum tricornutum.</title>
        <authorList>
            <person name="Chen Z.Jr."/>
            <person name="Lei X."/>
            <person name="Lai Q."/>
            <person name="Li Y."/>
            <person name="Zhang B."/>
            <person name="Zhang J."/>
            <person name="Zhang H."/>
            <person name="Yang L."/>
            <person name="Zheng W."/>
            <person name="Tian Y."/>
            <person name="Yu Z."/>
            <person name="Xu H.Jr."/>
            <person name="Zheng T."/>
        </authorList>
    </citation>
    <scope>NUCLEOTIDE SEQUENCE [LARGE SCALE GENOMIC DNA]</scope>
    <source>
        <strain evidence="4 5">KD52</strain>
    </source>
</reference>
<dbReference type="PANTHER" id="PTHR24273:SF32">
    <property type="entry name" value="HYALIN"/>
    <property type="match status" value="1"/>
</dbReference>
<dbReference type="STRING" id="1524460.IX84_19060"/>
<protein>
    <recommendedName>
        <fullName evidence="3">HYR domain-containing protein</fullName>
    </recommendedName>
</protein>
<dbReference type="InterPro" id="IPR003410">
    <property type="entry name" value="HYR_dom"/>
</dbReference>
<dbReference type="PANTHER" id="PTHR24273">
    <property type="entry name" value="FI04643P-RELATED"/>
    <property type="match status" value="1"/>
</dbReference>
<dbReference type="Gene3D" id="2.60.40.10">
    <property type="entry name" value="Immunoglobulins"/>
    <property type="match status" value="7"/>
</dbReference>
<organism evidence="4 5">
    <name type="scientific">Phaeodactylibacter xiamenensis</name>
    <dbReference type="NCBI Taxonomy" id="1524460"/>
    <lineage>
        <taxon>Bacteria</taxon>
        <taxon>Pseudomonadati</taxon>
        <taxon>Bacteroidota</taxon>
        <taxon>Saprospiria</taxon>
        <taxon>Saprospirales</taxon>
        <taxon>Haliscomenobacteraceae</taxon>
        <taxon>Phaeodactylibacter</taxon>
    </lineage>
</organism>
<gene>
    <name evidence="4" type="ORF">IX84_19060</name>
</gene>
<dbReference type="InterPro" id="IPR013783">
    <property type="entry name" value="Ig-like_fold"/>
</dbReference>
<dbReference type="SMART" id="SM00089">
    <property type="entry name" value="PKD"/>
    <property type="match status" value="12"/>
</dbReference>
<feature type="domain" description="HYR" evidence="3">
    <location>
        <begin position="2561"/>
        <end position="2643"/>
    </location>
</feature>
<evidence type="ECO:0000256" key="2">
    <source>
        <dbReference type="ARBA" id="ARBA00022737"/>
    </source>
</evidence>
<dbReference type="EMBL" id="JPOS01000054">
    <property type="protein sequence ID" value="KGE86784.1"/>
    <property type="molecule type" value="Genomic_DNA"/>
</dbReference>
<sequence>MFTQLLPKVPSRGMRLASFLVLVSPILIFAQPCPQPTFSGAPVAGGLADGAYAVFAEDLDGDGDMDVLSASFNDNKIAWYENLGGGNFGPQQVISTIMNGTLSVHAADLDGDGDVDVLSASGYDDKVAWYENLGGGSFGPQQVLTTNANGAISVNASDLDGDGDLDILSASVFDDKIAWFENLGGGAFSGEQIIATDADGAYDAYAADLDNDGDMDVLTASGFDDQIAWYENLGSGTFGSKQVITSSANLARSVYAADINLDGHMDVISASFQDDKIAWYENLGGGTFSAQKIISFAANGALSVYAVDMDNDGDPDVLSASQYDDEIAWYENLGDGTFAPQSIIDGNANGAISVYAVDLDGDGDPDVLGAANYDDEVYWFENICIYPLDPGVIVSGGETICYGGTPSMMIGNVTLASGGDENISYTWRSSADNFTNPIPIATAPIFIPPAGLTQTTTYRRYANDGTYSTTPTPSDGEWTVTVLDEFHPGHLANEGETICFEGMPSEIGSTAPATGGDGQITYTWRSSADNFSSPIPGADGLTYTPGDGMTQTTTFRRYAIDETCSTDPTPAIGEWTVTVLPAFDPGQIADEGETICPGGTPSTIPNEFLATGGDGQLSYTWRSSADNFTAAIPGADNSTYTPEDELPQTTIFRRYASDSTCNTSPEVSLGSWTVTVADTSAPVAACQDITVQLDENGFVTISTDDLDAGSTDDCPNGLASLSLSETDFDCDNIGTNPVTLTAEDVGGNTDTCIAKVIVEDNVLPAAVCQDITIQLDAGGLGSIVPEDIDNGSTDACGILSLSADTTAFNCADVGQNTVTLTVEDQNGNLNTCTAAVTVADTIAPQALCQDVTVQLDADGLGSITASIIDAGSSDACPSLPVSGGPVPGGLTSLELDITNFDCGSIGANPVTLTAEDTNGNTATCTAIVTVADTVVPEVLCQAVTVQLNANGQGTLSVADVDGGSSDACGLDTLYIGQTAFDCADVGEHTITLTAVDLNGNMNSCTATITVQDNIAPQVQCASTTLQLDGSGQATLSQADLNASSLDFCGIASTVLDQTLFDCTDIGANTVTLTVTDNNSNVSTCTATVTIEDNIMPVALCQDATVQLDVFGVGILDAEEIDAGSGDACLDTLILDETTFGCGNVGTNTVTLTVTDLAGNSSNCTATVTVEDNVPPVAGCQDVSIQLDSLGFAVLPPADVENASTDACPYGPVPGGVGPFLLDQDMFDCGDLGTNLVTLTVEDENNNSDTCTAIVTVTDVIDPIASCQDVTVQLNADGLGSLTAAEVDAGSTDNCSVDLLAIDVTNFDCDDIGPNPVLLTVTDPSGNESSCSALATVVDNIAPQALCQDVTVQLDADGLGTLTPAEVDAGSGDVCGEVSLSLDITAFDCDQVGTQTVALTAEDEYGNSSTCTALVTVEDNIAPDVQCQPVTVQLDENGTGGITPAAVDGGSSDACVLDNLSLNIAIFDCSYIGDNAVLLTATDVNGNSSSCTATVTVEDNVAPEAICQNATVQLAANGVGTLTAAQVDGGSTDACPYGPVPGGLDGFSLSQASFGCGDIGIQTVTLTVTDVNGNSSSCDAEVTVEDNLTPTTLCQDVTVQLDDSGTATLTAAQVDNGSNDACGLAGLSLSTESFGCEDVGENPVTLTATDTHGNSSSCTAIVTVEDNVAPQALCQSITVQLDATGNASLTATQIDNGSNDACSTPGGLDNLSLDITAFGCDAVGQNNVVLTATDVNGNSSTCTAVVTVEDNVVPQALCQDVTVQLDGSGTGQLDPEEIDAGSADACGIGSLVLDQNTFDCNDVGTQTVTLTVSDVNGNTDSCTAQITVEDNIVPTALCQDVTIQLDADGTASLSPADVDGGSAGACGVSSLVLSDDSFDCSDIGPNLVTLIVIDVNGNASTCTSTVTVEDNVAPEALCQDVTVQLDANGSGSLTAAQVDNGSSDACGLDNLTIDTETFDCADIGPNAVTLTATDIYGNHSTCSALITVEDNVAPIALCQDVTVQLDTDGLGVLTANQVDDGSNDACPYGPVPGNVENLSINLTGFDCTDVGLNEVALTVTDSSGNSSTCMATVTVEDNVPPTMVCNDLTVQLDADGAGSITVNQIDGGSTDACTISSLALDQHTFGCSDVGVNTVTLIGIDNNGNSNTCTASVTVEDNIVPQALCQDIAIQLNADGVASLVPAQIDAGSNDACGIATQGLNITTFYCEDVGANTVALTVVDANGNASSCTAVVTVEDNVPPQALCQDVTAQLDAGGSGSLTPAQVDNGSEDACGLSGLSLDVTTFDCSDTGLNEVTLTATDTNGNSSTCTAIVTVEDTEAPLALCQNATIQLDADGGAILSPAQVNAGSIDACGIATQGLNITTFDCDDVGPNLVILTLTDVNGNSSSCNATVMVEDNIAPVASCADITAQLDENGEVILSPAQIDNGSSDACPYGPVPGGVESLLLDIDAFGCNDLGPNTVILTVSDANGNSSSCTSQVTVEDNVAPTALCQNATVVLSGTGLGSLTVDEINAGSTDACGIEDMVLSSTTFNCENVGENLVVLTVTDVNGNSSFCSATVTVEDNTPPVPLCQDVTIALDADGLGSVTPAQVSSGFIDACGPETLTLDRGDFDCADIGENTVTLTQTDVNGNSGTCTATVTVEDQTPPQALCQNVTVQLNASGEGVLPPALVDAGSNDVCGVDWISLNQTQFDCEDVGQNTVTLTVADINGNLSTCTAVATVEDNIAPVAQCQNVVVEPVSDVAYGLVPEDFDNGSTDACGIGSFSLNIETLSCEDFGPNPVTLTVMDNNGNTSTCTAMAIVQDANGPTAICPGDITTDTDPGVCDAIVAYDLPEAVFVCDEAVSSDTLEFNGTIQTFVVPEGVTSLKIEAYGAQGGDANVGFGGLGAYMSGTFVVTPGQVIDVLVGEKPAVSNGGGGGTFVVDHDTGMPLIIAGGGGGGAGFCCGTIHDGAPGQVAPFGSAGINASGGVGAGGNSGNGGEAGTATQMSGAGGGFFSDGANGDCSSTGGRSYQTGGFGGQSGGTIDAYGGFGGGGGGYNCGLSYGPGGGGGGYSGGGAAGGGDQYGAGGGGGSFNSGTSQNNVTGLNYGHGKVILSWDALATVYINQIDITGLSSGSTFPIGTTTLAYTATDYHGNTDVCTFDITVADNEAPVVTCLPDTVWLDASGNGSTTLAALNGGVSDNCPSGNGPGGLASLSADQTTFGCADVGTNEVTLTAEDVYGNTGQCVALVTVLDTIAPVVNCESLTLSLDQNGTAAISIDDVLVSATDACSNPIPNDQLSLSTAAFDCTNVGPNPVLLTATDPSGNTTTCETIVTVVDDIAPVALCQDITIELDNDGAAEVFPEQIDAGSNDACSGNGLPGVLLSITSDTTIFGCGDVGEQVLTLTVEDNSGNTSTCAATVTIEDNIGPDMVCQDVTVQLDASGTAIITQEEVDNGSSDACGIESWSWDFGTFDCSDLGENTLTISATDYNGNSSTCTFTATVVDMVAPELICEDITVQLDANGTAELTAAQVATTLSDACGLATVNLDVTTFDCSAVGPQTVTVTAEDNAGNSSQCSAVVTVADTVAPAAVCQDVVLLLDEDGVAELTTAQVDAGSYDACGIGVLSLDVTAFGCGDVGTQAATLTVTDNNSNSSSCISNITIIDDVVPVALCQDVTVELDVLGNASLTPAQVNNGSSDACGLASVAIDIGSFDCADVGSQEVTLTVEDNNGNTNTCTATVTVEDNTAPSLDCQDITVQLDNDGLASIMPAQIVGTPSEGCGLASTTLDISAFDCADVGPNTVVVTATDDNSNTSSCTAIVTVEDNIVPVASCQDLTLQLDTGGAVILTPAQLDGGASDACGLSFAFGDDLPSVIEFGCGEVGVQSIPLVVTDANGNSSSCVSNITIEDNVDPVALCQDVTVELNALGSAILTPAQIDDESNDACGIDALSLDITSFTCADVGTQIVTLTVEDEHGNTSTCTATVTVEDNTAPSLDCQDITVQLENDGLASITPAQIVGTPSEGCDLASTTLDISAFDCADIGQNTVVVTAEDENGNTSTCTAAVTVEDNIAPVASCQDLTLQLDAGGAVILTPAQLDAGSADACGISLAFGDELPSVIEFGCGEVGVQTVPLLVTDANGNTSTCVSSITIEDNVVPVALCQDVTVDLDAEGMVMLSADQVDNGSNDACGIESLSLDISNLDCSDVDGQSVTLTVEDENGNTSTCTAEVTVEDNTAPVAVCQNLTVELDASGMAFISVNQIDNGSFDACGLAERGLNIASFDCGDIGTNNVLLTVEDFSGNMSACIAVVTVVDNTAPEALCQDVTVQLDAAGIASLSATEVNAGSNDACSIAGVEIDQSEFDCTDVGANSVVLTVTDNSGNSSTCTATVTVEDNVAPQALCQDITVALNASGNATITAGQIGNGSHDACSISQLTLDQTIFDCGDVGENTVTLSVTDVNGNLSTCTATVSVEDNTIPAALCEDRTVQLDASGAGSITPGQVFEGEIDPCGLASLSLDKTTFDCGDVGTNTVTLTATDVNGNTSTCISTVTVEDNIAPEALCEDVTVQLDASGNGALSAEQVDGGSGDPCNLSSLSLSQTSFDCGDVGSQIVTLTATDVNGNSSTCTSTVTVEDNIAPEALCEDVTVQLDASGNGALSAEQVDGGSGDPCNLSSLSLSQTSFDCGDVGSQIVTLTATDVNGNSSTCTSTVTVVDNVAPQALCQDVTVQLDAFGIGALNTDQIDGGSDDVCGISSLSLSQTSFGCNDVGIRSVTLTATDVNGNSSICTSTVTVVDNVAPQALCQDVTVQLDAFGIGALNTDQIDGSSGDACGISSLSLSQTSFDCSDVGIRSVTLTATDVNGNSSTCTANVTVVDNIAPQALCEDVTVQLDAFGNGTLNTDQIDGGSNDVCDISSLSLSQTSFDCGDVGSQIVTLTATDVNGNSSTCTSTVTVVDNVAPQALCQDVTVQLDAFGNGALNTDQIDGGSDDVCGISSLSLSQTSFGCNDVGIRSVTLTATDVNGNSSICTSTVTVVDNVAPQALCQDVTVQLDAFGIGALNTDQIDGSSGDACGISSLSLSQTSFDCSDVGIRSVTLTATDVNGNSSTCTANVTVVDNIAPQALCEDVTVQLDAFGNGTLNTDQIDGGSNDVCDISSLSLSQTSFDCGDVGSQIVTLTATDVNGNSSTCTSTVTVVDNVAPQALCQDVTVQLDAFGNGALNTDQIDGGSDDVCGISSLSLSQTSFDCSDVGIRSVTLTATDVNGNSSSCTSTVTVADNIAPQAQCQDLTVQLDEFGEGFLTAGQVNNGSNDACQIATLSLDKTEFSCDDVGAPTVTLTATDVNGNSSSCTANITVEDNIAPVAQCQDLTIQLGMNGSASITVADIENGSTDACGVSGLALDITTFGIADVGDNTVTLTVTDDNDNSSTCTATVTVENNFAPPTGGIESNRSQSKDSSVRYQAKVFPNPTLGVFTLRFEQPLQGSAHAILRNDLGQVISQVTLPEGTKDHRWANVYLAAGLYYLEVQHEDGNREVLKIVRKQF</sequence>
<feature type="domain" description="HYR" evidence="3">
    <location>
        <begin position="5332"/>
        <end position="5413"/>
    </location>
</feature>
<dbReference type="SUPFAM" id="SSF69318">
    <property type="entry name" value="Integrin alpha N-terminal domain"/>
    <property type="match status" value="1"/>
</dbReference>
<evidence type="ECO:0000256" key="1">
    <source>
        <dbReference type="ARBA" id="ARBA00022729"/>
    </source>
</evidence>
<dbReference type="PROSITE" id="PS50825">
    <property type="entry name" value="HYR"/>
    <property type="match status" value="6"/>
</dbReference>
<dbReference type="Pfam" id="PF02494">
    <property type="entry name" value="HYR"/>
    <property type="match status" value="1"/>
</dbReference>
<feature type="domain" description="HYR" evidence="3">
    <location>
        <begin position="3066"/>
        <end position="3147"/>
    </location>
</feature>
<feature type="domain" description="HYR" evidence="3">
    <location>
        <begin position="1584"/>
        <end position="1665"/>
    </location>
</feature>
<evidence type="ECO:0000313" key="5">
    <source>
        <dbReference type="Proteomes" id="UP000029736"/>
    </source>
</evidence>
<dbReference type="OrthoDB" id="9805017at2"/>
<dbReference type="Pfam" id="PF13517">
    <property type="entry name" value="FG-GAP_3"/>
    <property type="match status" value="3"/>
</dbReference>
<dbReference type="InterPro" id="IPR013517">
    <property type="entry name" value="FG-GAP"/>
</dbReference>
<comment type="caution">
    <text evidence="4">The sequence shown here is derived from an EMBL/GenBank/DDBJ whole genome shotgun (WGS) entry which is preliminary data.</text>
</comment>
<keyword evidence="2" id="KW-0677">Repeat</keyword>
<accession>A0A098S372</accession>
<evidence type="ECO:0000313" key="4">
    <source>
        <dbReference type="EMBL" id="KGE86784.1"/>
    </source>
</evidence>
<feature type="domain" description="HYR" evidence="3">
    <location>
        <begin position="3233"/>
        <end position="3318"/>
    </location>
</feature>
<name>A0A098S372_9BACT</name>
<feature type="domain" description="HYR" evidence="3">
    <location>
        <begin position="3484"/>
        <end position="3565"/>
    </location>
</feature>
<keyword evidence="5" id="KW-1185">Reference proteome</keyword>
<dbReference type="RefSeq" id="WP_044223987.1">
    <property type="nucleotide sequence ID" value="NZ_JPOS01000054.1"/>
</dbReference>
<keyword evidence="1" id="KW-0732">Signal</keyword>
<evidence type="ECO:0000259" key="3">
    <source>
        <dbReference type="PROSITE" id="PS50825"/>
    </source>
</evidence>
<dbReference type="InterPro" id="IPR022409">
    <property type="entry name" value="PKD/Chitinase_dom"/>
</dbReference>
<dbReference type="Proteomes" id="UP000029736">
    <property type="component" value="Unassembled WGS sequence"/>
</dbReference>
<dbReference type="InterPro" id="IPR028994">
    <property type="entry name" value="Integrin_alpha_N"/>
</dbReference>